<evidence type="ECO:0000313" key="1">
    <source>
        <dbReference type="EMBL" id="RNA31487.1"/>
    </source>
</evidence>
<dbReference type="EMBL" id="REGN01001938">
    <property type="protein sequence ID" value="RNA31487.1"/>
    <property type="molecule type" value="Genomic_DNA"/>
</dbReference>
<gene>
    <name evidence="1" type="ORF">BpHYR1_031410</name>
</gene>
<evidence type="ECO:0000313" key="2">
    <source>
        <dbReference type="Proteomes" id="UP000276133"/>
    </source>
</evidence>
<comment type="caution">
    <text evidence="1">The sequence shown here is derived from an EMBL/GenBank/DDBJ whole genome shotgun (WGS) entry which is preliminary data.</text>
</comment>
<protein>
    <submittedName>
        <fullName evidence="1">Uncharacterized protein</fullName>
    </submittedName>
</protein>
<accession>A0A3M7S782</accession>
<dbReference type="Proteomes" id="UP000276133">
    <property type="component" value="Unassembled WGS sequence"/>
</dbReference>
<organism evidence="1 2">
    <name type="scientific">Brachionus plicatilis</name>
    <name type="common">Marine rotifer</name>
    <name type="synonym">Brachionus muelleri</name>
    <dbReference type="NCBI Taxonomy" id="10195"/>
    <lineage>
        <taxon>Eukaryota</taxon>
        <taxon>Metazoa</taxon>
        <taxon>Spiralia</taxon>
        <taxon>Gnathifera</taxon>
        <taxon>Rotifera</taxon>
        <taxon>Eurotatoria</taxon>
        <taxon>Monogononta</taxon>
        <taxon>Pseudotrocha</taxon>
        <taxon>Ploima</taxon>
        <taxon>Brachionidae</taxon>
        <taxon>Brachionus</taxon>
    </lineage>
</organism>
<dbReference type="AlphaFoldDB" id="A0A3M7S782"/>
<sequence length="91" mass="10952">MGQIAKANSQVFARRYTKAQCKEFWTKEDGWHDFYELLEWSRKFFVVKVDSENWESSKSSCNYKKKLQMQAHNQNFAFFEPKQIPGFRLSD</sequence>
<proteinExistence type="predicted"/>
<reference evidence="1 2" key="1">
    <citation type="journal article" date="2018" name="Sci. Rep.">
        <title>Genomic signatures of local adaptation to the degree of environmental predictability in rotifers.</title>
        <authorList>
            <person name="Franch-Gras L."/>
            <person name="Hahn C."/>
            <person name="Garcia-Roger E.M."/>
            <person name="Carmona M.J."/>
            <person name="Serra M."/>
            <person name="Gomez A."/>
        </authorList>
    </citation>
    <scope>NUCLEOTIDE SEQUENCE [LARGE SCALE GENOMIC DNA]</scope>
    <source>
        <strain evidence="1">HYR1</strain>
    </source>
</reference>
<keyword evidence="2" id="KW-1185">Reference proteome</keyword>
<name>A0A3M7S782_BRAPC</name>